<keyword evidence="3" id="KW-1185">Reference proteome</keyword>
<dbReference type="SUPFAM" id="SSF57184">
    <property type="entry name" value="Growth factor receptor domain"/>
    <property type="match status" value="1"/>
</dbReference>
<feature type="signal peptide" evidence="1">
    <location>
        <begin position="1"/>
        <end position="21"/>
    </location>
</feature>
<name>A0ABY8UQA1_TETOB</name>
<feature type="chain" id="PRO_5045505456" description="Tyrosine-protein kinase ephrin type A/B receptor-like domain-containing protein" evidence="1">
    <location>
        <begin position="22"/>
        <end position="1104"/>
    </location>
</feature>
<keyword evidence="1" id="KW-0732">Signal</keyword>
<gene>
    <name evidence="2" type="ORF">OEZ85_000430</name>
</gene>
<evidence type="ECO:0008006" key="4">
    <source>
        <dbReference type="Google" id="ProtNLM"/>
    </source>
</evidence>
<dbReference type="Gene3D" id="2.10.50.10">
    <property type="entry name" value="Tumor Necrosis Factor Receptor, subunit A, domain 2"/>
    <property type="match status" value="1"/>
</dbReference>
<dbReference type="SMART" id="SM01411">
    <property type="entry name" value="Ephrin_rec_like"/>
    <property type="match status" value="5"/>
</dbReference>
<evidence type="ECO:0000313" key="3">
    <source>
        <dbReference type="Proteomes" id="UP001244341"/>
    </source>
</evidence>
<dbReference type="Proteomes" id="UP001244341">
    <property type="component" value="Chromosome 16b"/>
</dbReference>
<accession>A0ABY8UQA1</accession>
<dbReference type="InterPro" id="IPR009030">
    <property type="entry name" value="Growth_fac_rcpt_cys_sf"/>
</dbReference>
<sequence length="1104" mass="112561">MASEAFRVVVVLLGLVAGAVAASGPRATERRLLQQTLCPEGCESQSVSPGSCVYDGTSGFVLCVNCKTSENLVAAPDGSCGCSPGSYLSNSPPKCQPCELGNFCLGGSATASTQTSCGPNLTTRNKGASRRDECVAKAGYRLTTSGAAEQCPVDTFSSGNNRLTSCTPCPAGLTTNQGLGKTSGNDCLVRPGWRAGSGSGVKAVRCPRGQYRGGFAAYSAAASCTACPQQTTTQFSASSAISNCTMLLPGRRWKSAQDQVVLDPPTEECPLHSWCAGGIFSGSDGSQPCLNGLWTDRTGATSVRSCRVPPGHFLPEGAAATVTICPPGTYQPSWLDRNSAEAKSCLTCGAGVQSHLGTKLTVVAPGATPGAMPMSVAGSSSDCYIRRGQGLVLDSSASSTSGRLTFRAVTCNGNHYGVNVERSILTSSPCRACPLGTVTSTSSSCSASDVTCPDGVTGGFYDKAACRYPSGATCSSIQGISNPGRTFSCSAPLIYYTSKAGQNIEGMTNSDASHQCCITASLTCSGFNCPTSTELKNPMPTGQTPSNNVCCVYRTGASCGDVDGVSGTADPLACSDSNAKLVWDPKSVPIGGKTAAQAQSDCCTTQTTSCTGHTCTTGVLKPEPPTIPGSVTTTDAMCCDTCESITCAPPTDVKRSSTAWPQVTPTQEVCCVYRTGASCGDVDGVSGTADPLACSDSNAKLVWDPKSVPIGGKTAAQAQSDCCTTQTTTCESITCAPPTDVKRSSTAWPQVYRTGASCGDVDGVSGTADPLACSDSNAKLVWDPKSVPIGGKTAAQAQSDCCTTQTTSCTGHTCTTGVLKPEPPTIPGSVTTTDAMCCDTCESITCAPPTDVKRSSTAWPQVTPTQEVCCVYRTGASCGDVDGVSGTADPLACSDSNAKLVWDPKSVPIGGKTAAQAQSDCCTTQTTSCTGHTCTTGVLKPEPPTIPGSVTTTDAMCCDTCESITCAPPTDVKRSSTAWPQVYRTGASCGDVDGVSGTADPLACSDSNAKLVWDPKSVPIGGKTAAQAQSDCCTTQTTSCTGHTCTTGVLKPEPPTIPGSVTTTDAMCCDTCESITCAPPTDVKRSSTAWPQVTPTQEVCCVAG</sequence>
<dbReference type="EMBL" id="CP126223">
    <property type="protein sequence ID" value="WIA23752.1"/>
    <property type="molecule type" value="Genomic_DNA"/>
</dbReference>
<reference evidence="2 3" key="1">
    <citation type="submission" date="2023-05" db="EMBL/GenBank/DDBJ databases">
        <title>A 100% complete, gapless, phased diploid assembly of the Scenedesmus obliquus UTEX 3031 genome.</title>
        <authorList>
            <person name="Biondi T.C."/>
            <person name="Hanschen E.R."/>
            <person name="Kwon T."/>
            <person name="Eng W."/>
            <person name="Kruse C.P.S."/>
            <person name="Koehler S.I."/>
            <person name="Kunde Y."/>
            <person name="Gleasner C.D."/>
            <person name="You Mak K.T."/>
            <person name="Polle J."/>
            <person name="Hovde B.T."/>
            <person name="Starkenburg S.R."/>
        </authorList>
    </citation>
    <scope>NUCLEOTIDE SEQUENCE [LARGE SCALE GENOMIC DNA]</scope>
    <source>
        <strain evidence="2 3">DOE0152z</strain>
    </source>
</reference>
<evidence type="ECO:0000313" key="2">
    <source>
        <dbReference type="EMBL" id="WIA23752.1"/>
    </source>
</evidence>
<evidence type="ECO:0000256" key="1">
    <source>
        <dbReference type="SAM" id="SignalP"/>
    </source>
</evidence>
<protein>
    <recommendedName>
        <fullName evidence="4">Tyrosine-protein kinase ephrin type A/B receptor-like domain-containing protein</fullName>
    </recommendedName>
</protein>
<organism evidence="2 3">
    <name type="scientific">Tetradesmus obliquus</name>
    <name type="common">Green alga</name>
    <name type="synonym">Acutodesmus obliquus</name>
    <dbReference type="NCBI Taxonomy" id="3088"/>
    <lineage>
        <taxon>Eukaryota</taxon>
        <taxon>Viridiplantae</taxon>
        <taxon>Chlorophyta</taxon>
        <taxon>core chlorophytes</taxon>
        <taxon>Chlorophyceae</taxon>
        <taxon>CS clade</taxon>
        <taxon>Sphaeropleales</taxon>
        <taxon>Scenedesmaceae</taxon>
        <taxon>Tetradesmus</taxon>
    </lineage>
</organism>
<proteinExistence type="predicted"/>